<name>A0A0C3GHL4_PILCF</name>
<reference evidence="2 3" key="1">
    <citation type="submission" date="2014-04" db="EMBL/GenBank/DDBJ databases">
        <authorList>
            <consortium name="DOE Joint Genome Institute"/>
            <person name="Kuo A."/>
            <person name="Tarkka M."/>
            <person name="Buscot F."/>
            <person name="Kohler A."/>
            <person name="Nagy L.G."/>
            <person name="Floudas D."/>
            <person name="Copeland A."/>
            <person name="Barry K.W."/>
            <person name="Cichocki N."/>
            <person name="Veneault-Fourrey C."/>
            <person name="LaButti K."/>
            <person name="Lindquist E.A."/>
            <person name="Lipzen A."/>
            <person name="Lundell T."/>
            <person name="Morin E."/>
            <person name="Murat C."/>
            <person name="Sun H."/>
            <person name="Tunlid A."/>
            <person name="Henrissat B."/>
            <person name="Grigoriev I.V."/>
            <person name="Hibbett D.S."/>
            <person name="Martin F."/>
            <person name="Nordberg H.P."/>
            <person name="Cantor M.N."/>
            <person name="Hua S.X."/>
        </authorList>
    </citation>
    <scope>NUCLEOTIDE SEQUENCE [LARGE SCALE GENOMIC DNA]</scope>
    <source>
        <strain evidence="2 3">F 1598</strain>
    </source>
</reference>
<dbReference type="EMBL" id="KN832972">
    <property type="protein sequence ID" value="KIM91139.1"/>
    <property type="molecule type" value="Genomic_DNA"/>
</dbReference>
<organism evidence="2 3">
    <name type="scientific">Piloderma croceum (strain F 1598)</name>
    <dbReference type="NCBI Taxonomy" id="765440"/>
    <lineage>
        <taxon>Eukaryota</taxon>
        <taxon>Fungi</taxon>
        <taxon>Dikarya</taxon>
        <taxon>Basidiomycota</taxon>
        <taxon>Agaricomycotina</taxon>
        <taxon>Agaricomycetes</taxon>
        <taxon>Agaricomycetidae</taxon>
        <taxon>Atheliales</taxon>
        <taxon>Atheliaceae</taxon>
        <taxon>Piloderma</taxon>
    </lineage>
</organism>
<reference evidence="3" key="2">
    <citation type="submission" date="2015-01" db="EMBL/GenBank/DDBJ databases">
        <title>Evolutionary Origins and Diversification of the Mycorrhizal Mutualists.</title>
        <authorList>
            <consortium name="DOE Joint Genome Institute"/>
            <consortium name="Mycorrhizal Genomics Consortium"/>
            <person name="Kohler A."/>
            <person name="Kuo A."/>
            <person name="Nagy L.G."/>
            <person name="Floudas D."/>
            <person name="Copeland A."/>
            <person name="Barry K.W."/>
            <person name="Cichocki N."/>
            <person name="Veneault-Fourrey C."/>
            <person name="LaButti K."/>
            <person name="Lindquist E.A."/>
            <person name="Lipzen A."/>
            <person name="Lundell T."/>
            <person name="Morin E."/>
            <person name="Murat C."/>
            <person name="Riley R."/>
            <person name="Ohm R."/>
            <person name="Sun H."/>
            <person name="Tunlid A."/>
            <person name="Henrissat B."/>
            <person name="Grigoriev I.V."/>
            <person name="Hibbett D.S."/>
            <person name="Martin F."/>
        </authorList>
    </citation>
    <scope>NUCLEOTIDE SEQUENCE [LARGE SCALE GENOMIC DNA]</scope>
    <source>
        <strain evidence="3">F 1598</strain>
    </source>
</reference>
<dbReference type="HOGENOM" id="CLU_076948_0_0_1"/>
<sequence>MSFLDPQAAPTSNTDYLIALSHRMDRIFTNPAAAQAARDTVHPSNPPLTNADILRIRETWRRLGSLIPYHTGGFYIPGTLSSDARHLAYNVLQSREFGIYHSDMQMSRFIIQIVPKEKEDNPQDPDPNVILTLTGWEHAYRAPLWSCARLPLFLTPRPIPHEPLTWERQTYLRNLIFYLMNDRRMLPLSNQWIIGYVFGVPERWFEGCLGSHWMYRDAIEAGLIKLKRYWERWRPDIPFPLEVGGAFLGRRIQEQPQPQPQPQTETETESQTEKEDGPGELFTESINALARASGTNAADWELAQGDNSLRLDLT</sequence>
<evidence type="ECO:0000313" key="3">
    <source>
        <dbReference type="Proteomes" id="UP000054166"/>
    </source>
</evidence>
<feature type="region of interest" description="Disordered" evidence="1">
    <location>
        <begin position="254"/>
        <end position="286"/>
    </location>
</feature>
<dbReference type="OrthoDB" id="10003767at2759"/>
<evidence type="ECO:0000256" key="1">
    <source>
        <dbReference type="SAM" id="MobiDB-lite"/>
    </source>
</evidence>
<keyword evidence="3" id="KW-1185">Reference proteome</keyword>
<gene>
    <name evidence="2" type="ORF">PILCRDRAFT_165082</name>
</gene>
<protein>
    <submittedName>
        <fullName evidence="2">Uncharacterized protein</fullName>
    </submittedName>
</protein>
<dbReference type="AlphaFoldDB" id="A0A0C3GHL4"/>
<dbReference type="InParanoid" id="A0A0C3GHL4"/>
<dbReference type="Proteomes" id="UP000054166">
    <property type="component" value="Unassembled WGS sequence"/>
</dbReference>
<evidence type="ECO:0000313" key="2">
    <source>
        <dbReference type="EMBL" id="KIM91139.1"/>
    </source>
</evidence>
<proteinExistence type="predicted"/>
<accession>A0A0C3GHL4</accession>